<evidence type="ECO:0000256" key="1">
    <source>
        <dbReference type="ARBA" id="ARBA00004651"/>
    </source>
</evidence>
<evidence type="ECO:0000313" key="13">
    <source>
        <dbReference type="EMBL" id="GEP30094.1"/>
    </source>
</evidence>
<feature type="domain" description="ABC transmembrane type-2" evidence="12">
    <location>
        <begin position="10"/>
        <end position="234"/>
    </location>
</feature>
<dbReference type="PANTHER" id="PTHR30413">
    <property type="entry name" value="INNER MEMBRANE TRANSPORT PERMEASE"/>
    <property type="match status" value="1"/>
</dbReference>
<keyword evidence="6 11" id="KW-0812">Transmembrane</keyword>
<evidence type="ECO:0000256" key="5">
    <source>
        <dbReference type="ARBA" id="ARBA00022597"/>
    </source>
</evidence>
<dbReference type="PANTHER" id="PTHR30413:SF10">
    <property type="entry name" value="CAPSULE POLYSACCHARIDE EXPORT INNER-MEMBRANE PROTEIN CTRC"/>
    <property type="match status" value="1"/>
</dbReference>
<proteinExistence type="inferred from homology"/>
<dbReference type="PROSITE" id="PS51012">
    <property type="entry name" value="ABC_TM2"/>
    <property type="match status" value="1"/>
</dbReference>
<keyword evidence="3 11" id="KW-0813">Transport</keyword>
<evidence type="ECO:0000256" key="4">
    <source>
        <dbReference type="ARBA" id="ARBA00022475"/>
    </source>
</evidence>
<keyword evidence="7" id="KW-0972">Capsule biogenesis/degradation</keyword>
<organism evidence="13 14">
    <name type="scientific">Sulfuriferula plumbiphila</name>
    <dbReference type="NCBI Taxonomy" id="171865"/>
    <lineage>
        <taxon>Bacteria</taxon>
        <taxon>Pseudomonadati</taxon>
        <taxon>Pseudomonadota</taxon>
        <taxon>Betaproteobacteria</taxon>
        <taxon>Nitrosomonadales</taxon>
        <taxon>Sulfuricellaceae</taxon>
        <taxon>Sulfuriferula</taxon>
    </lineage>
</organism>
<feature type="transmembrane region" description="Helical" evidence="11">
    <location>
        <begin position="156"/>
        <end position="174"/>
    </location>
</feature>
<evidence type="ECO:0000256" key="9">
    <source>
        <dbReference type="ARBA" id="ARBA00023047"/>
    </source>
</evidence>
<comment type="subcellular location">
    <subcellularLocation>
        <location evidence="11">Cell inner membrane</location>
        <topology evidence="11">Multi-pass membrane protein</topology>
    </subcellularLocation>
    <subcellularLocation>
        <location evidence="1">Cell membrane</location>
        <topology evidence="1">Multi-pass membrane protein</topology>
    </subcellularLocation>
</comment>
<evidence type="ECO:0000256" key="2">
    <source>
        <dbReference type="ARBA" id="ARBA00007783"/>
    </source>
</evidence>
<name>A0A512L6I4_9PROT</name>
<gene>
    <name evidence="13" type="ORF">TPL01_12320</name>
</gene>
<evidence type="ECO:0000256" key="3">
    <source>
        <dbReference type="ARBA" id="ARBA00022448"/>
    </source>
</evidence>
<accession>A0A512L6I4</accession>
<evidence type="ECO:0000259" key="12">
    <source>
        <dbReference type="PROSITE" id="PS51012"/>
    </source>
</evidence>
<dbReference type="EMBL" id="BKAD01000011">
    <property type="protein sequence ID" value="GEP30094.1"/>
    <property type="molecule type" value="Genomic_DNA"/>
</dbReference>
<dbReference type="InterPro" id="IPR000412">
    <property type="entry name" value="ABC_2_transport"/>
</dbReference>
<keyword evidence="5" id="KW-0762">Sugar transport</keyword>
<dbReference type="InterPro" id="IPR013525">
    <property type="entry name" value="ABC2_TM"/>
</dbReference>
<dbReference type="Proteomes" id="UP000321337">
    <property type="component" value="Unassembled WGS sequence"/>
</dbReference>
<evidence type="ECO:0000256" key="10">
    <source>
        <dbReference type="ARBA" id="ARBA00023136"/>
    </source>
</evidence>
<evidence type="ECO:0000256" key="6">
    <source>
        <dbReference type="ARBA" id="ARBA00022692"/>
    </source>
</evidence>
<feature type="transmembrane region" description="Helical" evidence="11">
    <location>
        <begin position="89"/>
        <end position="112"/>
    </location>
</feature>
<keyword evidence="8 11" id="KW-1133">Transmembrane helix</keyword>
<evidence type="ECO:0000256" key="11">
    <source>
        <dbReference type="RuleBase" id="RU361157"/>
    </source>
</evidence>
<feature type="transmembrane region" description="Helical" evidence="11">
    <location>
        <begin position="124"/>
        <end position="144"/>
    </location>
</feature>
<sequence length="237" mass="26703">MITRYGREGIGVLWFIAEPAMFVVGVMVIFSNLHSANAGLSVAEYLAVSYPTILLWRNGTGRVQKSLEINRALLHHKPIRPIDIIYSRIILEFSTAAAAFIVLFIIFVAVGICQMPSDILTMTLGYLLILWFSFAFVMIMAALSELSEAVERTSHIVLYLMLPFSGVFVAAYMVPQQLRDYLLLFPLVNAVEYFHHGYYGSRMLTYYHIGYTVVMILAMTFIGLVLTQVAIKRVQAS</sequence>
<dbReference type="GO" id="GO:0015920">
    <property type="term" value="P:lipopolysaccharide transport"/>
    <property type="evidence" value="ECO:0007669"/>
    <property type="project" value="TreeGrafter"/>
</dbReference>
<dbReference type="GO" id="GO:0043190">
    <property type="term" value="C:ATP-binding cassette (ABC) transporter complex"/>
    <property type="evidence" value="ECO:0007669"/>
    <property type="project" value="InterPro"/>
</dbReference>
<evidence type="ECO:0000256" key="8">
    <source>
        <dbReference type="ARBA" id="ARBA00022989"/>
    </source>
</evidence>
<protein>
    <recommendedName>
        <fullName evidence="11">Transport permease protein</fullName>
    </recommendedName>
</protein>
<dbReference type="GO" id="GO:0015774">
    <property type="term" value="P:polysaccharide transport"/>
    <property type="evidence" value="ECO:0007669"/>
    <property type="project" value="UniProtKB-KW"/>
</dbReference>
<feature type="transmembrane region" description="Helical" evidence="11">
    <location>
        <begin position="209"/>
        <end position="231"/>
    </location>
</feature>
<keyword evidence="10 11" id="KW-0472">Membrane</keyword>
<dbReference type="Pfam" id="PF01061">
    <property type="entry name" value="ABC2_membrane"/>
    <property type="match status" value="1"/>
</dbReference>
<dbReference type="AlphaFoldDB" id="A0A512L6I4"/>
<dbReference type="PRINTS" id="PR00164">
    <property type="entry name" value="ABC2TRNSPORT"/>
</dbReference>
<dbReference type="InterPro" id="IPR047817">
    <property type="entry name" value="ABC2_TM_bact-type"/>
</dbReference>
<reference evidence="13 14" key="1">
    <citation type="submission" date="2019-07" db="EMBL/GenBank/DDBJ databases">
        <title>Whole genome shotgun sequence of Thiobacillus plumbophilus NBRC 107929.</title>
        <authorList>
            <person name="Hosoyama A."/>
            <person name="Uohara A."/>
            <person name="Ohji S."/>
            <person name="Ichikawa N."/>
        </authorList>
    </citation>
    <scope>NUCLEOTIDE SEQUENCE [LARGE SCALE GENOMIC DNA]</scope>
    <source>
        <strain evidence="13 14">NBRC 107929</strain>
    </source>
</reference>
<keyword evidence="14" id="KW-1185">Reference proteome</keyword>
<comment type="caution">
    <text evidence="13">The sequence shown here is derived from an EMBL/GenBank/DDBJ whole genome shotgun (WGS) entry which is preliminary data.</text>
</comment>
<feature type="transmembrane region" description="Helical" evidence="11">
    <location>
        <begin position="12"/>
        <end position="30"/>
    </location>
</feature>
<keyword evidence="4 11" id="KW-1003">Cell membrane</keyword>
<evidence type="ECO:0000313" key="14">
    <source>
        <dbReference type="Proteomes" id="UP000321337"/>
    </source>
</evidence>
<keyword evidence="9" id="KW-0625">Polysaccharide transport</keyword>
<dbReference type="GO" id="GO:0140359">
    <property type="term" value="F:ABC-type transporter activity"/>
    <property type="evidence" value="ECO:0007669"/>
    <property type="project" value="InterPro"/>
</dbReference>
<evidence type="ECO:0000256" key="7">
    <source>
        <dbReference type="ARBA" id="ARBA00022903"/>
    </source>
</evidence>
<comment type="similarity">
    <text evidence="2 11">Belongs to the ABC-2 integral membrane protein family.</text>
</comment>
<comment type="caution">
    <text evidence="11">Lacks conserved residue(s) required for the propagation of feature annotation.</text>
</comment>